<dbReference type="CDD" id="cd02440">
    <property type="entry name" value="AdoMet_MTases"/>
    <property type="match status" value="1"/>
</dbReference>
<dbReference type="KEGG" id="sutt:SUTMEG_02100"/>
<comment type="similarity">
    <text evidence="6">Belongs to the methyltransferase superfamily. RNA methyltransferase RsmG family.</text>
</comment>
<keyword evidence="5 6" id="KW-0949">S-adenosyl-L-methionine</keyword>
<dbReference type="InterPro" id="IPR003682">
    <property type="entry name" value="rRNA_ssu_MeTfrase_G"/>
</dbReference>
<dbReference type="GO" id="GO:0005829">
    <property type="term" value="C:cytosol"/>
    <property type="evidence" value="ECO:0007669"/>
    <property type="project" value="TreeGrafter"/>
</dbReference>
<feature type="binding site" evidence="6">
    <location>
        <position position="82"/>
    </location>
    <ligand>
        <name>S-adenosyl-L-methionine</name>
        <dbReference type="ChEBI" id="CHEBI:59789"/>
    </ligand>
</feature>
<dbReference type="AlphaFoldDB" id="A0A2Z6I7L7"/>
<sequence>MIEIDSAGLKAGLKHLGLEVDDGVAEKFVRYAALLVRWNKTYNLTAISNASDVLTHHLLDSAALVPELKRLCPDARTVLDVGSGGGLPAVPVALLCPELKVLAVDAVGKKTAFINQAAIELGLPNLRARHTRVEALRGKATFDVVTSRAFATLADFTDLTRGLLAPGGRWLAMKGVYPQEEIDALGPHVSVDEVVRLRVLGLEAERHVVLMHEIE</sequence>
<feature type="binding site" evidence="6">
    <location>
        <begin position="133"/>
        <end position="134"/>
    </location>
    <ligand>
        <name>S-adenosyl-L-methionine</name>
        <dbReference type="ChEBI" id="CHEBI:59789"/>
    </ligand>
</feature>
<feature type="binding site" evidence="6">
    <location>
        <position position="87"/>
    </location>
    <ligand>
        <name>S-adenosyl-L-methionine</name>
        <dbReference type="ChEBI" id="CHEBI:59789"/>
    </ligand>
</feature>
<dbReference type="Proteomes" id="UP000271003">
    <property type="component" value="Chromosome"/>
</dbReference>
<evidence type="ECO:0000256" key="2">
    <source>
        <dbReference type="ARBA" id="ARBA00022552"/>
    </source>
</evidence>
<proteinExistence type="inferred from homology"/>
<dbReference type="EC" id="2.1.1.170" evidence="6"/>
<evidence type="ECO:0000256" key="1">
    <source>
        <dbReference type="ARBA" id="ARBA00022490"/>
    </source>
</evidence>
<comment type="catalytic activity">
    <reaction evidence="6">
        <text>guanosine(527) in 16S rRNA + S-adenosyl-L-methionine = N(7)-methylguanosine(527) in 16S rRNA + S-adenosyl-L-homocysteine</text>
        <dbReference type="Rhea" id="RHEA:42732"/>
        <dbReference type="Rhea" id="RHEA-COMP:10209"/>
        <dbReference type="Rhea" id="RHEA-COMP:10210"/>
        <dbReference type="ChEBI" id="CHEBI:57856"/>
        <dbReference type="ChEBI" id="CHEBI:59789"/>
        <dbReference type="ChEBI" id="CHEBI:74269"/>
        <dbReference type="ChEBI" id="CHEBI:74480"/>
        <dbReference type="EC" id="2.1.1.170"/>
    </reaction>
</comment>
<evidence type="ECO:0000256" key="5">
    <source>
        <dbReference type="ARBA" id="ARBA00022691"/>
    </source>
</evidence>
<dbReference type="SUPFAM" id="SSF53335">
    <property type="entry name" value="S-adenosyl-L-methionine-dependent methyltransferases"/>
    <property type="match status" value="1"/>
</dbReference>
<evidence type="ECO:0000313" key="8">
    <source>
        <dbReference type="Proteomes" id="UP000271003"/>
    </source>
</evidence>
<keyword evidence="1 6" id="KW-0963">Cytoplasm</keyword>
<comment type="caution">
    <text evidence="6">Lacks conserved residue(s) required for the propagation of feature annotation.</text>
</comment>
<dbReference type="OrthoDB" id="9808773at2"/>
<keyword evidence="3 6" id="KW-0489">Methyltransferase</keyword>
<comment type="subcellular location">
    <subcellularLocation>
        <location evidence="6">Cytoplasm</location>
    </subcellularLocation>
</comment>
<name>A0A2Z6I7L7_9BURK</name>
<dbReference type="Pfam" id="PF02527">
    <property type="entry name" value="GidB"/>
    <property type="match status" value="1"/>
</dbReference>
<dbReference type="PANTHER" id="PTHR31760:SF0">
    <property type="entry name" value="S-ADENOSYL-L-METHIONINE-DEPENDENT METHYLTRANSFERASES SUPERFAMILY PROTEIN"/>
    <property type="match status" value="1"/>
</dbReference>
<gene>
    <name evidence="6 7" type="primary">rsmG</name>
    <name evidence="7" type="ORF">SUTMEG_02100</name>
</gene>
<dbReference type="NCBIfam" id="TIGR00138">
    <property type="entry name" value="rsmG_gidB"/>
    <property type="match status" value="1"/>
</dbReference>
<keyword evidence="8" id="KW-1185">Reference proteome</keyword>
<dbReference type="Gene3D" id="3.40.50.150">
    <property type="entry name" value="Vaccinia Virus protein VP39"/>
    <property type="match status" value="1"/>
</dbReference>
<accession>A0A2Z6I7L7</accession>
<organism evidence="7 8">
    <name type="scientific">Sutterella megalosphaeroides</name>
    <dbReference type="NCBI Taxonomy" id="2494234"/>
    <lineage>
        <taxon>Bacteria</taxon>
        <taxon>Pseudomonadati</taxon>
        <taxon>Pseudomonadota</taxon>
        <taxon>Betaproteobacteria</taxon>
        <taxon>Burkholderiales</taxon>
        <taxon>Sutterellaceae</taxon>
        <taxon>Sutterella</taxon>
    </lineage>
</organism>
<dbReference type="GO" id="GO:0070043">
    <property type="term" value="F:rRNA (guanine-N7-)-methyltransferase activity"/>
    <property type="evidence" value="ECO:0007669"/>
    <property type="project" value="UniProtKB-UniRule"/>
</dbReference>
<protein>
    <recommendedName>
        <fullName evidence="6">Ribosomal RNA small subunit methyltransferase G</fullName>
        <ecNumber evidence="6">2.1.1.170</ecNumber>
    </recommendedName>
    <alternativeName>
        <fullName evidence="6">16S rRNA 7-methylguanosine methyltransferase</fullName>
        <shortName evidence="6">16S rRNA m7G methyltransferase</shortName>
    </alternativeName>
</protein>
<dbReference type="EMBL" id="AP018786">
    <property type="protein sequence ID" value="BBF22319.1"/>
    <property type="molecule type" value="Genomic_DNA"/>
</dbReference>
<comment type="function">
    <text evidence="6">Specifically methylates the N7 position of guanine in position 527 of 16S rRNA.</text>
</comment>
<dbReference type="PANTHER" id="PTHR31760">
    <property type="entry name" value="S-ADENOSYL-L-METHIONINE-DEPENDENT METHYLTRANSFERASES SUPERFAMILY PROTEIN"/>
    <property type="match status" value="1"/>
</dbReference>
<keyword evidence="4 6" id="KW-0808">Transferase</keyword>
<dbReference type="RefSeq" id="WP_120175978.1">
    <property type="nucleotide sequence ID" value="NZ_AP018786.1"/>
</dbReference>
<reference evidence="7 8" key="1">
    <citation type="journal article" date="2018" name="Int. J. Syst. Evol. Microbiol.">
        <title>Mesosutterella multiformis gen. nov., sp. nov., a member of the family Sutterellaceae and Sutterella megalosphaeroides sp. nov., isolated from human faeces.</title>
        <authorList>
            <person name="Sakamoto M."/>
            <person name="Ikeyama N."/>
            <person name="Kunihiro T."/>
            <person name="Iino T."/>
            <person name="Yuki M."/>
            <person name="Ohkuma M."/>
        </authorList>
    </citation>
    <scope>NUCLEOTIDE SEQUENCE [LARGE SCALE GENOMIC DNA]</scope>
    <source>
        <strain evidence="7 8">6FBBBH3</strain>
    </source>
</reference>
<evidence type="ECO:0000313" key="7">
    <source>
        <dbReference type="EMBL" id="BBF22319.1"/>
    </source>
</evidence>
<evidence type="ECO:0000256" key="4">
    <source>
        <dbReference type="ARBA" id="ARBA00022679"/>
    </source>
</evidence>
<dbReference type="HAMAP" id="MF_00074">
    <property type="entry name" value="16SrRNA_methyltr_G"/>
    <property type="match status" value="1"/>
</dbReference>
<evidence type="ECO:0000256" key="6">
    <source>
        <dbReference type="HAMAP-Rule" id="MF_00074"/>
    </source>
</evidence>
<feature type="binding site" evidence="6">
    <location>
        <position position="148"/>
    </location>
    <ligand>
        <name>S-adenosyl-L-methionine</name>
        <dbReference type="ChEBI" id="CHEBI:59789"/>
    </ligand>
</feature>
<dbReference type="PIRSF" id="PIRSF003078">
    <property type="entry name" value="GidB"/>
    <property type="match status" value="1"/>
</dbReference>
<evidence type="ECO:0000256" key="3">
    <source>
        <dbReference type="ARBA" id="ARBA00022603"/>
    </source>
</evidence>
<keyword evidence="2 6" id="KW-0698">rRNA processing</keyword>
<dbReference type="InterPro" id="IPR029063">
    <property type="entry name" value="SAM-dependent_MTases_sf"/>
</dbReference>